<protein>
    <submittedName>
        <fullName evidence="1">Uncharacterized protein</fullName>
    </submittedName>
</protein>
<dbReference type="AlphaFoldDB" id="A0A5M9K017"/>
<comment type="caution">
    <text evidence="1">The sequence shown here is derived from an EMBL/GenBank/DDBJ whole genome shotgun (WGS) entry which is preliminary data.</text>
</comment>
<gene>
    <name evidence="1" type="ORF">EYC84_004095</name>
</gene>
<dbReference type="GO" id="GO:0003676">
    <property type="term" value="F:nucleic acid binding"/>
    <property type="evidence" value="ECO:0007669"/>
    <property type="project" value="InterPro"/>
</dbReference>
<sequence length="152" mass="17932">MGRKAYRHTRQYSKNLRGPVGTDPETCKMLVSPSRNDVRDQSYEVMIDYYELGIKKCSLQKNLKKYIKKGWRYKAAYSEKNISAPNRRKRVDFGEEHENDTIDEFWSYIIHTDEAHMDPASQRVGEILREQGTRYEPENIVEYPALDGNKIH</sequence>
<dbReference type="EMBL" id="VICG01000002">
    <property type="protein sequence ID" value="KAA8574851.1"/>
    <property type="molecule type" value="Genomic_DNA"/>
</dbReference>
<name>A0A5M9K017_MONFR</name>
<proteinExistence type="predicted"/>
<dbReference type="Gene3D" id="3.30.420.10">
    <property type="entry name" value="Ribonuclease H-like superfamily/Ribonuclease H"/>
    <property type="match status" value="1"/>
</dbReference>
<dbReference type="Proteomes" id="UP000322873">
    <property type="component" value="Unassembled WGS sequence"/>
</dbReference>
<keyword evidence="2" id="KW-1185">Reference proteome</keyword>
<evidence type="ECO:0000313" key="1">
    <source>
        <dbReference type="EMBL" id="KAA8574851.1"/>
    </source>
</evidence>
<reference evidence="1 2" key="1">
    <citation type="submission" date="2019-06" db="EMBL/GenBank/DDBJ databases">
        <title>Genome Sequence of the Brown Rot Fungal Pathogen Monilinia fructicola.</title>
        <authorList>
            <person name="De Miccolis Angelini R.M."/>
            <person name="Landi L."/>
            <person name="Abate D."/>
            <person name="Pollastro S."/>
            <person name="Romanazzi G."/>
            <person name="Faretra F."/>
        </authorList>
    </citation>
    <scope>NUCLEOTIDE SEQUENCE [LARGE SCALE GENOMIC DNA]</scope>
    <source>
        <strain evidence="1 2">Mfrc123</strain>
    </source>
</reference>
<evidence type="ECO:0000313" key="2">
    <source>
        <dbReference type="Proteomes" id="UP000322873"/>
    </source>
</evidence>
<organism evidence="1 2">
    <name type="scientific">Monilinia fructicola</name>
    <name type="common">Brown rot fungus</name>
    <name type="synonym">Ciboria fructicola</name>
    <dbReference type="NCBI Taxonomy" id="38448"/>
    <lineage>
        <taxon>Eukaryota</taxon>
        <taxon>Fungi</taxon>
        <taxon>Dikarya</taxon>
        <taxon>Ascomycota</taxon>
        <taxon>Pezizomycotina</taxon>
        <taxon>Leotiomycetes</taxon>
        <taxon>Helotiales</taxon>
        <taxon>Sclerotiniaceae</taxon>
        <taxon>Monilinia</taxon>
    </lineage>
</organism>
<dbReference type="InterPro" id="IPR036397">
    <property type="entry name" value="RNaseH_sf"/>
</dbReference>
<accession>A0A5M9K017</accession>